<dbReference type="OrthoDB" id="2676840at2"/>
<evidence type="ECO:0008006" key="3">
    <source>
        <dbReference type="Google" id="ProtNLM"/>
    </source>
</evidence>
<evidence type="ECO:0000313" key="1">
    <source>
        <dbReference type="EMBL" id="QED49678.1"/>
    </source>
</evidence>
<protein>
    <recommendedName>
        <fullName evidence="3">Nudix hydrolase domain-containing protein</fullName>
    </recommendedName>
</protein>
<keyword evidence="2" id="KW-1185">Reference proteome</keyword>
<dbReference type="RefSeq" id="WP_057772933.1">
    <property type="nucleotide sequence ID" value="NZ_CP042593.1"/>
</dbReference>
<gene>
    <name evidence="1" type="ORF">FSZ17_21725</name>
</gene>
<proteinExistence type="predicted"/>
<dbReference type="KEGG" id="bda:FSZ17_21725"/>
<dbReference type="AlphaFoldDB" id="A0A5B8Z9L6"/>
<evidence type="ECO:0000313" key="2">
    <source>
        <dbReference type="Proteomes" id="UP000321555"/>
    </source>
</evidence>
<sequence length="248" mass="28252">MKRIIIETAPANVKVKLDNRPINLPSEIRQQHHYYWEQQIGKNPSLRNGEVFTITKVNKAPDELEVTVAKTDYKHYLYTLHHEDCASPCKVIYTCASVITSDHHIAIGRMNKSTSTPGRLQFTGGGLDESDLVGSIFDLEKNICKEIKEEMGLNIHSSSTRSFLPKFIKHKGTHGFWAVMYELSVHCTVEALHAQFLKHNQQLIDNGQEPEFDELLFIPLEKAAIEAYIKNETSPMVDYLAPVLEKYV</sequence>
<dbReference type="InterPro" id="IPR015797">
    <property type="entry name" value="NUDIX_hydrolase-like_dom_sf"/>
</dbReference>
<reference evidence="2" key="1">
    <citation type="submission" date="2019-08" db="EMBL/GenBank/DDBJ databases">
        <authorList>
            <person name="Zheng X."/>
        </authorList>
    </citation>
    <scope>NUCLEOTIDE SEQUENCE [LARGE SCALE GENOMIC DNA]</scope>
    <source>
        <strain evidence="2">FJAT-25496</strain>
    </source>
</reference>
<dbReference type="SUPFAM" id="SSF55811">
    <property type="entry name" value="Nudix"/>
    <property type="match status" value="1"/>
</dbReference>
<accession>A0A5B8Z9L6</accession>
<dbReference type="STRING" id="1742359.GCA_001439625_03163"/>
<dbReference type="Gene3D" id="3.90.79.10">
    <property type="entry name" value="Nucleoside Triphosphate Pyrophosphohydrolase"/>
    <property type="match status" value="1"/>
</dbReference>
<name>A0A5B8Z9L6_CYTDA</name>
<dbReference type="EMBL" id="CP042593">
    <property type="protein sequence ID" value="QED49678.1"/>
    <property type="molecule type" value="Genomic_DNA"/>
</dbReference>
<dbReference type="Proteomes" id="UP000321555">
    <property type="component" value="Chromosome"/>
</dbReference>
<organism evidence="1 2">
    <name type="scientific">Cytobacillus dafuensis</name>
    <name type="common">Bacillus dafuensis</name>
    <dbReference type="NCBI Taxonomy" id="1742359"/>
    <lineage>
        <taxon>Bacteria</taxon>
        <taxon>Bacillati</taxon>
        <taxon>Bacillota</taxon>
        <taxon>Bacilli</taxon>
        <taxon>Bacillales</taxon>
        <taxon>Bacillaceae</taxon>
        <taxon>Cytobacillus</taxon>
    </lineage>
</organism>